<feature type="transmembrane region" description="Helical" evidence="8">
    <location>
        <begin position="214"/>
        <end position="242"/>
    </location>
</feature>
<feature type="transmembrane region" description="Helical" evidence="8">
    <location>
        <begin position="311"/>
        <end position="328"/>
    </location>
</feature>
<dbReference type="Pfam" id="PF07690">
    <property type="entry name" value="MFS_1"/>
    <property type="match status" value="1"/>
</dbReference>
<evidence type="ECO:0000256" key="1">
    <source>
        <dbReference type="ARBA" id="ARBA00004651"/>
    </source>
</evidence>
<evidence type="ECO:0000313" key="10">
    <source>
        <dbReference type="EMBL" id="MVQ37707.1"/>
    </source>
</evidence>
<feature type="transmembrane region" description="Helical" evidence="8">
    <location>
        <begin position="271"/>
        <end position="291"/>
    </location>
</feature>
<keyword evidence="11" id="KW-1185">Reference proteome</keyword>
<dbReference type="InterPro" id="IPR020846">
    <property type="entry name" value="MFS_dom"/>
</dbReference>
<feature type="transmembrane region" description="Helical" evidence="8">
    <location>
        <begin position="64"/>
        <end position="88"/>
    </location>
</feature>
<dbReference type="InterPro" id="IPR001958">
    <property type="entry name" value="Tet-R_TetA/multi-R_MdtG-like"/>
</dbReference>
<reference evidence="10 11" key="1">
    <citation type="submission" date="2019-12" db="EMBL/GenBank/DDBJ databases">
        <authorList>
            <person name="Huq M.A."/>
        </authorList>
    </citation>
    <scope>NUCLEOTIDE SEQUENCE [LARGE SCALE GENOMIC DNA]</scope>
    <source>
        <strain evidence="10 11">MAH-34</strain>
    </source>
</reference>
<evidence type="ECO:0000313" key="11">
    <source>
        <dbReference type="Proteomes" id="UP000467637"/>
    </source>
</evidence>
<evidence type="ECO:0000256" key="5">
    <source>
        <dbReference type="ARBA" id="ARBA00022989"/>
    </source>
</evidence>
<protein>
    <submittedName>
        <fullName evidence="10">MFS transporter</fullName>
    </submittedName>
</protein>
<evidence type="ECO:0000256" key="3">
    <source>
        <dbReference type="ARBA" id="ARBA00022475"/>
    </source>
</evidence>
<dbReference type="Proteomes" id="UP000467637">
    <property type="component" value="Unassembled WGS sequence"/>
</dbReference>
<feature type="transmembrane region" description="Helical" evidence="8">
    <location>
        <begin position="365"/>
        <end position="384"/>
    </location>
</feature>
<dbReference type="InterPro" id="IPR050189">
    <property type="entry name" value="MFS_Efflux_Transporters"/>
</dbReference>
<organism evidence="10 11">
    <name type="scientific">Paenibacillus anseongense</name>
    <dbReference type="NCBI Taxonomy" id="2682845"/>
    <lineage>
        <taxon>Bacteria</taxon>
        <taxon>Bacillati</taxon>
        <taxon>Bacillota</taxon>
        <taxon>Bacilli</taxon>
        <taxon>Bacillales</taxon>
        <taxon>Paenibacillaceae</taxon>
        <taxon>Paenibacillus</taxon>
    </lineage>
</organism>
<dbReference type="EMBL" id="WSEM01000020">
    <property type="protein sequence ID" value="MVQ37707.1"/>
    <property type="molecule type" value="Genomic_DNA"/>
</dbReference>
<dbReference type="PANTHER" id="PTHR43124">
    <property type="entry name" value="PURINE EFFLUX PUMP PBUE"/>
    <property type="match status" value="1"/>
</dbReference>
<evidence type="ECO:0000256" key="4">
    <source>
        <dbReference type="ARBA" id="ARBA00022692"/>
    </source>
</evidence>
<comment type="subcellular location">
    <subcellularLocation>
        <location evidence="1">Cell membrane</location>
        <topology evidence="1">Multi-pass membrane protein</topology>
    </subcellularLocation>
</comment>
<evidence type="ECO:0000256" key="6">
    <source>
        <dbReference type="ARBA" id="ARBA00023136"/>
    </source>
</evidence>
<dbReference type="PRINTS" id="PR01035">
    <property type="entry name" value="TCRTETA"/>
</dbReference>
<evidence type="ECO:0000256" key="8">
    <source>
        <dbReference type="SAM" id="Phobius"/>
    </source>
</evidence>
<dbReference type="Gene3D" id="1.20.1250.20">
    <property type="entry name" value="MFS general substrate transporter like domains"/>
    <property type="match status" value="1"/>
</dbReference>
<dbReference type="PANTHER" id="PTHR43124:SF3">
    <property type="entry name" value="CHLORAMPHENICOL EFFLUX PUMP RV0191"/>
    <property type="match status" value="1"/>
</dbReference>
<dbReference type="PROSITE" id="PS50850">
    <property type="entry name" value="MFS"/>
    <property type="match status" value="1"/>
</dbReference>
<sequence>MLSPFTGKVSLPIALKGIIKVNKVATSNTRTKNRFSDHASNGSNNTSNNKSNSKSKDKSSKGSIWEYIALATIPLVLVLGNSMLVPILPDLQEKMGISRFQSSLVITLFSIAAGVIIPVSGYLSDRFTRKSVIIPSLIVYGAAGVLAGFGAVWHSYPILIIARAIQGLGAAGTAPIAMALVGDLYKGGDASKALGLIEASNGAGKVVSPILGSLLAIIVWFAPFFAFPIFCVLALLAVIFMIKEPPNEKKAEPLGTYLKQIRDILQEKGRWLIPAFFAGSITLFILFGVLFYLSQILEEKPYSIEGVRKGLVLAVPLLCMVITSYTTGAKIKQNGTLMRWLMNIGLILMTVSLTLAIFLNTNLYVFIGLLSLSGIGTGLLLPCLNTMITGSVERDQRGMITSLYNSLRFIGVAFGPPLFGWLMNMSHKTLFITVASMALLMLALVFFCIKPNEELKGKA</sequence>
<feature type="transmembrane region" description="Helical" evidence="8">
    <location>
        <begin position="132"/>
        <end position="153"/>
    </location>
</feature>
<gene>
    <name evidence="10" type="ORF">GON05_24080</name>
</gene>
<evidence type="ECO:0000256" key="2">
    <source>
        <dbReference type="ARBA" id="ARBA00022448"/>
    </source>
</evidence>
<dbReference type="InterPro" id="IPR036259">
    <property type="entry name" value="MFS_trans_sf"/>
</dbReference>
<keyword evidence="6 8" id="KW-0472">Membrane</keyword>
<proteinExistence type="predicted"/>
<dbReference type="CDD" id="cd17474">
    <property type="entry name" value="MFS_YfmO_like"/>
    <property type="match status" value="1"/>
</dbReference>
<dbReference type="SUPFAM" id="SSF103473">
    <property type="entry name" value="MFS general substrate transporter"/>
    <property type="match status" value="1"/>
</dbReference>
<accession>A0ABW9UC37</accession>
<evidence type="ECO:0000256" key="7">
    <source>
        <dbReference type="SAM" id="MobiDB-lite"/>
    </source>
</evidence>
<name>A0ABW9UC37_9BACL</name>
<comment type="caution">
    <text evidence="10">The sequence shown here is derived from an EMBL/GenBank/DDBJ whole genome shotgun (WGS) entry which is preliminary data.</text>
</comment>
<keyword evidence="3" id="KW-1003">Cell membrane</keyword>
<feature type="transmembrane region" description="Helical" evidence="8">
    <location>
        <begin position="340"/>
        <end position="359"/>
    </location>
</feature>
<feature type="transmembrane region" description="Helical" evidence="8">
    <location>
        <begin position="429"/>
        <end position="449"/>
    </location>
</feature>
<feature type="transmembrane region" description="Helical" evidence="8">
    <location>
        <begin position="100"/>
        <end position="120"/>
    </location>
</feature>
<evidence type="ECO:0000259" key="9">
    <source>
        <dbReference type="PROSITE" id="PS50850"/>
    </source>
</evidence>
<dbReference type="InterPro" id="IPR011701">
    <property type="entry name" value="MFS"/>
</dbReference>
<keyword evidence="5 8" id="KW-1133">Transmembrane helix</keyword>
<feature type="compositionally biased region" description="Low complexity" evidence="7">
    <location>
        <begin position="40"/>
        <end position="52"/>
    </location>
</feature>
<feature type="region of interest" description="Disordered" evidence="7">
    <location>
        <begin position="30"/>
        <end position="59"/>
    </location>
</feature>
<feature type="domain" description="Major facilitator superfamily (MFS) profile" evidence="9">
    <location>
        <begin position="66"/>
        <end position="453"/>
    </location>
</feature>
<keyword evidence="2" id="KW-0813">Transport</keyword>
<feature type="transmembrane region" description="Helical" evidence="8">
    <location>
        <begin position="405"/>
        <end position="423"/>
    </location>
</feature>
<keyword evidence="4 8" id="KW-0812">Transmembrane</keyword>